<name>A0ACB9MQI6_9MYRT</name>
<accession>A0ACB9MQI6</accession>
<dbReference type="Proteomes" id="UP001057402">
    <property type="component" value="Chromosome 9"/>
</dbReference>
<evidence type="ECO:0000313" key="2">
    <source>
        <dbReference type="Proteomes" id="UP001057402"/>
    </source>
</evidence>
<gene>
    <name evidence="1" type="ORF">MLD38_031075</name>
</gene>
<comment type="caution">
    <text evidence="1">The sequence shown here is derived from an EMBL/GenBank/DDBJ whole genome shotgun (WGS) entry which is preliminary data.</text>
</comment>
<sequence>MLFIFGDSYLDVGNNNYLNTSTLNQANFWPYGETFFGFPTGRFSDGRLISDFICEYAGLPLIQPYLHPWTHEWSVGANFASAGAGALVGTFQGYVIDLRTQLGFFKKMETQLRQELGDEEAEGRLSQAVYLFSIGTNDYTSLFLTNSSHLHSTSTSRLDYVGMVVGNVTSIIQEIYERGGGRKFAFLNLPPLGCLPGIRVLRPEAKGSCLEEASLLANLHNQALSWLLAKLEDKLQGFKYSLFDTNTFLRQMMDHPSKYALSEGRVACCGTGEFRGVYSCGGKRIVKDFKLCDDPSQNLFWDSYHPTEAANEVIADRIWNGDPDHLIVRPYSLKQLFSTR</sequence>
<reference evidence="2" key="1">
    <citation type="journal article" date="2023" name="Front. Plant Sci.">
        <title>Chromosomal-level genome assembly of Melastoma candidum provides insights into trichome evolution.</title>
        <authorList>
            <person name="Zhong Y."/>
            <person name="Wu W."/>
            <person name="Sun C."/>
            <person name="Zou P."/>
            <person name="Liu Y."/>
            <person name="Dai S."/>
            <person name="Zhou R."/>
        </authorList>
    </citation>
    <scope>NUCLEOTIDE SEQUENCE [LARGE SCALE GENOMIC DNA]</scope>
</reference>
<keyword evidence="2" id="KW-1185">Reference proteome</keyword>
<organism evidence="1 2">
    <name type="scientific">Melastoma candidum</name>
    <dbReference type="NCBI Taxonomy" id="119954"/>
    <lineage>
        <taxon>Eukaryota</taxon>
        <taxon>Viridiplantae</taxon>
        <taxon>Streptophyta</taxon>
        <taxon>Embryophyta</taxon>
        <taxon>Tracheophyta</taxon>
        <taxon>Spermatophyta</taxon>
        <taxon>Magnoliopsida</taxon>
        <taxon>eudicotyledons</taxon>
        <taxon>Gunneridae</taxon>
        <taxon>Pentapetalae</taxon>
        <taxon>rosids</taxon>
        <taxon>malvids</taxon>
        <taxon>Myrtales</taxon>
        <taxon>Melastomataceae</taxon>
        <taxon>Melastomatoideae</taxon>
        <taxon>Melastomateae</taxon>
        <taxon>Melastoma</taxon>
    </lineage>
</organism>
<proteinExistence type="predicted"/>
<evidence type="ECO:0000313" key="1">
    <source>
        <dbReference type="EMBL" id="KAI4325699.1"/>
    </source>
</evidence>
<dbReference type="EMBL" id="CM042888">
    <property type="protein sequence ID" value="KAI4325699.1"/>
    <property type="molecule type" value="Genomic_DNA"/>
</dbReference>
<protein>
    <submittedName>
        <fullName evidence="1">Uncharacterized protein</fullName>
    </submittedName>
</protein>